<dbReference type="Proteomes" id="UP000467841">
    <property type="component" value="Unassembled WGS sequence"/>
</dbReference>
<accession>A0A6D2I9C0</accession>
<dbReference type="EMBL" id="CACVBM020000732">
    <property type="protein sequence ID" value="CAA7022725.1"/>
    <property type="molecule type" value="Genomic_DNA"/>
</dbReference>
<proteinExistence type="predicted"/>
<dbReference type="OrthoDB" id="1898716at2759"/>
<dbReference type="AlphaFoldDB" id="A0A6D2I9C0"/>
<gene>
    <name evidence="1" type="ORF">MERR_LOCUS9960</name>
</gene>
<organism evidence="1 2">
    <name type="scientific">Microthlaspi erraticum</name>
    <dbReference type="NCBI Taxonomy" id="1685480"/>
    <lineage>
        <taxon>Eukaryota</taxon>
        <taxon>Viridiplantae</taxon>
        <taxon>Streptophyta</taxon>
        <taxon>Embryophyta</taxon>
        <taxon>Tracheophyta</taxon>
        <taxon>Spermatophyta</taxon>
        <taxon>Magnoliopsida</taxon>
        <taxon>eudicotyledons</taxon>
        <taxon>Gunneridae</taxon>
        <taxon>Pentapetalae</taxon>
        <taxon>rosids</taxon>
        <taxon>malvids</taxon>
        <taxon>Brassicales</taxon>
        <taxon>Brassicaceae</taxon>
        <taxon>Coluteocarpeae</taxon>
        <taxon>Microthlaspi</taxon>
    </lineage>
</organism>
<name>A0A6D2I9C0_9BRAS</name>
<evidence type="ECO:0000313" key="1">
    <source>
        <dbReference type="EMBL" id="CAA7022725.1"/>
    </source>
</evidence>
<reference evidence="1" key="1">
    <citation type="submission" date="2020-01" db="EMBL/GenBank/DDBJ databases">
        <authorList>
            <person name="Mishra B."/>
        </authorList>
    </citation>
    <scope>NUCLEOTIDE SEQUENCE [LARGE SCALE GENOMIC DNA]</scope>
</reference>
<sequence>MYGIAVLVSTDLQLGLRPIYFCWMSFNLVSTICVERKSHAFESLLMATVTRIKGAHRTHAYDLAVKTRNYLSHKDLLETVQRMLEEAKSDNVSIDSLISLEEQLKTALSVTRARNTELMMELVKTLREKRRFNALAIKRLMHYC</sequence>
<keyword evidence="2" id="KW-1185">Reference proteome</keyword>
<protein>
    <submittedName>
        <fullName evidence="1">Uncharacterized protein</fullName>
    </submittedName>
</protein>
<comment type="caution">
    <text evidence="1">The sequence shown here is derived from an EMBL/GenBank/DDBJ whole genome shotgun (WGS) entry which is preliminary data.</text>
</comment>
<evidence type="ECO:0000313" key="2">
    <source>
        <dbReference type="Proteomes" id="UP000467841"/>
    </source>
</evidence>